<keyword evidence="3" id="KW-0732">Signal</keyword>
<accession>A0A5N5W5F4</accession>
<organism evidence="4 5">
    <name type="scientific">Streptomyces mobaraensis</name>
    <name type="common">Streptoverticillium mobaraense</name>
    <dbReference type="NCBI Taxonomy" id="35621"/>
    <lineage>
        <taxon>Bacteria</taxon>
        <taxon>Bacillati</taxon>
        <taxon>Actinomycetota</taxon>
        <taxon>Actinomycetes</taxon>
        <taxon>Kitasatosporales</taxon>
        <taxon>Streptomycetaceae</taxon>
        <taxon>Streptomyces</taxon>
    </lineage>
</organism>
<feature type="signal peptide" evidence="3">
    <location>
        <begin position="1"/>
        <end position="39"/>
    </location>
</feature>
<dbReference type="Proteomes" id="UP000327000">
    <property type="component" value="Unassembled WGS sequence"/>
</dbReference>
<comment type="caution">
    <text evidence="4">The sequence shown here is derived from an EMBL/GenBank/DDBJ whole genome shotgun (WGS) entry which is preliminary data.</text>
</comment>
<dbReference type="EMBL" id="VOKX01000038">
    <property type="protein sequence ID" value="KAB7842199.1"/>
    <property type="molecule type" value="Genomic_DNA"/>
</dbReference>
<evidence type="ECO:0000313" key="4">
    <source>
        <dbReference type="EMBL" id="KAB7842199.1"/>
    </source>
</evidence>
<keyword evidence="2" id="KW-1133">Transmembrane helix</keyword>
<evidence type="ECO:0000256" key="1">
    <source>
        <dbReference type="SAM" id="MobiDB-lite"/>
    </source>
</evidence>
<name>A0A5N5W5F4_STRMB</name>
<keyword evidence="2" id="KW-0472">Membrane</keyword>
<feature type="region of interest" description="Disordered" evidence="1">
    <location>
        <begin position="229"/>
        <end position="255"/>
    </location>
</feature>
<feature type="transmembrane region" description="Helical" evidence="2">
    <location>
        <begin position="258"/>
        <end position="277"/>
    </location>
</feature>
<evidence type="ECO:0000256" key="2">
    <source>
        <dbReference type="SAM" id="Phobius"/>
    </source>
</evidence>
<dbReference type="RefSeq" id="WP_152264402.1">
    <property type="nucleotide sequence ID" value="NZ_VOKX01000038.1"/>
</dbReference>
<protein>
    <recommendedName>
        <fullName evidence="6">LPXTG cell wall anchor domain-containing protein</fullName>
    </recommendedName>
</protein>
<reference evidence="4 5" key="1">
    <citation type="journal article" date="2019" name="Microb. Cell Fact.">
        <title>Exploring novel herbicidin analogues by transcriptional regulator overexpression and MS/MS molecular networking.</title>
        <authorList>
            <person name="Shi Y."/>
            <person name="Gu R."/>
            <person name="Li Y."/>
            <person name="Wang X."/>
            <person name="Ren W."/>
            <person name="Li X."/>
            <person name="Wang L."/>
            <person name="Xie Y."/>
            <person name="Hong B."/>
        </authorList>
    </citation>
    <scope>NUCLEOTIDE SEQUENCE [LARGE SCALE GENOMIC DNA]</scope>
    <source>
        <strain evidence="4 5">US-43</strain>
    </source>
</reference>
<feature type="chain" id="PRO_5024977218" description="LPXTG cell wall anchor domain-containing protein" evidence="3">
    <location>
        <begin position="40"/>
        <end position="285"/>
    </location>
</feature>
<keyword evidence="5" id="KW-1185">Reference proteome</keyword>
<sequence length="285" mass="29121">MRDQRTSATRRAARFSRLPVTLALGASVLLSLGAGPAGAAKGPADLPNLQAALDTLKSTATHDAVCRFLSAPVPGGESPGAVVTLPAKADPCEGVPTFTIKDPVALNEIAPAFVAGTAQPTLTDAVKLAYAVAGVTTSAGRTATVLLAPTGTTGWHLAAVREGDTDATYAGKADLATTVFSEPQIHGYYQLKLTTVEPLNDAARQGLNGQPSVSLADYQKLVKGRYADKQPGSEYDTKGFSSGFGAGRPHSSTSSAPLVLGGSGAALAFVGGAVGLLRRRRARLR</sequence>
<gene>
    <name evidence="4" type="ORF">FRZ00_19880</name>
</gene>
<evidence type="ECO:0000313" key="5">
    <source>
        <dbReference type="Proteomes" id="UP000327000"/>
    </source>
</evidence>
<evidence type="ECO:0000256" key="3">
    <source>
        <dbReference type="SAM" id="SignalP"/>
    </source>
</evidence>
<evidence type="ECO:0008006" key="6">
    <source>
        <dbReference type="Google" id="ProtNLM"/>
    </source>
</evidence>
<proteinExistence type="predicted"/>
<dbReference type="AlphaFoldDB" id="A0A5N5W5F4"/>
<keyword evidence="2" id="KW-0812">Transmembrane</keyword>
<dbReference type="OrthoDB" id="3470164at2"/>